<dbReference type="GO" id="GO:0004930">
    <property type="term" value="F:G protein-coupled receptor activity"/>
    <property type="evidence" value="ECO:0007669"/>
    <property type="project" value="UniProtKB-KW"/>
</dbReference>
<dbReference type="GO" id="GO:0005737">
    <property type="term" value="C:cytoplasm"/>
    <property type="evidence" value="ECO:0007669"/>
    <property type="project" value="TreeGrafter"/>
</dbReference>
<evidence type="ECO:0000256" key="11">
    <source>
        <dbReference type="SAM" id="Phobius"/>
    </source>
</evidence>
<dbReference type="InterPro" id="IPR008936">
    <property type="entry name" value="Rho_GTPase_activation_prot"/>
</dbReference>
<gene>
    <name evidence="14" type="ORF">Baya_13909</name>
</gene>
<dbReference type="SUPFAM" id="SSF81321">
    <property type="entry name" value="Family A G protein-coupled receptor-like"/>
    <property type="match status" value="1"/>
</dbReference>
<dbReference type="Pfam" id="PF00620">
    <property type="entry name" value="RhoGAP"/>
    <property type="match status" value="1"/>
</dbReference>
<proteinExistence type="inferred from homology"/>
<evidence type="ECO:0000256" key="1">
    <source>
        <dbReference type="ARBA" id="ARBA00004370"/>
    </source>
</evidence>
<dbReference type="Gene3D" id="1.10.555.10">
    <property type="entry name" value="Rho GTPase activation protein"/>
    <property type="match status" value="1"/>
</dbReference>
<evidence type="ECO:0000313" key="14">
    <source>
        <dbReference type="EMBL" id="TSY83972.1"/>
    </source>
</evidence>
<dbReference type="FunFam" id="1.10.555.10:FF:000022">
    <property type="entry name" value="rho GTPase-activating protein 19"/>
    <property type="match status" value="1"/>
</dbReference>
<dbReference type="PROSITE" id="PS50262">
    <property type="entry name" value="G_PROTEIN_RECEP_F1_2"/>
    <property type="match status" value="1"/>
</dbReference>
<comment type="caution">
    <text evidence="14">The sequence shown here is derived from an EMBL/GenBank/DDBJ whole genome shotgun (WGS) entry which is preliminary data.</text>
</comment>
<keyword evidence="2" id="KW-0343">GTPase activation</keyword>
<comment type="function">
    <text evidence="6">GTPase activator for the Rho-type GTPases by converting them to an inactive GDP-bound state.</text>
</comment>
<dbReference type="PANTHER" id="PTHR14963:SF7">
    <property type="entry name" value="RHO GTPASE-ACTIVATING PROTEIN 19"/>
    <property type="match status" value="1"/>
</dbReference>
<evidence type="ECO:0000259" key="13">
    <source>
        <dbReference type="PROSITE" id="PS50262"/>
    </source>
</evidence>
<feature type="transmembrane region" description="Helical" evidence="11">
    <location>
        <begin position="68"/>
        <end position="89"/>
    </location>
</feature>
<dbReference type="Gene3D" id="1.20.1070.10">
    <property type="entry name" value="Rhodopsin 7-helix transmembrane proteins"/>
    <property type="match status" value="1"/>
</dbReference>
<keyword evidence="9" id="KW-0297">G-protein coupled receptor</keyword>
<reference evidence="14 15" key="1">
    <citation type="journal article" date="2019" name="Genome Biol. Evol.">
        <title>Whole-Genome Sequencing of the Giant Devil Catfish, Bagarius yarrelli.</title>
        <authorList>
            <person name="Jiang W."/>
            <person name="Lv Y."/>
            <person name="Cheng L."/>
            <person name="Yang K."/>
            <person name="Chao B."/>
            <person name="Wang X."/>
            <person name="Li Y."/>
            <person name="Pan X."/>
            <person name="You X."/>
            <person name="Zhang Y."/>
            <person name="Yang J."/>
            <person name="Li J."/>
            <person name="Zhang X."/>
            <person name="Liu S."/>
            <person name="Sun C."/>
            <person name="Yang J."/>
            <person name="Shi Q."/>
        </authorList>
    </citation>
    <scope>NUCLEOTIDE SEQUENCE [LARGE SCALE GENOMIC DNA]</scope>
    <source>
        <strain evidence="14">JWS20170419001</strain>
        <tissue evidence="14">Muscle</tissue>
    </source>
</reference>
<evidence type="ECO:0000256" key="6">
    <source>
        <dbReference type="ARBA" id="ARBA00055252"/>
    </source>
</evidence>
<evidence type="ECO:0000256" key="8">
    <source>
        <dbReference type="ARBA" id="ARBA00083391"/>
    </source>
</evidence>
<evidence type="ECO:0000256" key="4">
    <source>
        <dbReference type="ARBA" id="ARBA00022989"/>
    </source>
</evidence>
<dbReference type="PRINTS" id="PR00237">
    <property type="entry name" value="GPCRRHODOPSN"/>
</dbReference>
<protein>
    <recommendedName>
        <fullName evidence="7">Rho GTPase-activating protein 19</fullName>
    </recommendedName>
    <alternativeName>
        <fullName evidence="8">Rho-type GTPase-activating protein 19</fullName>
    </alternativeName>
</protein>
<feature type="transmembrane region" description="Helical" evidence="11">
    <location>
        <begin position="211"/>
        <end position="237"/>
    </location>
</feature>
<evidence type="ECO:0000256" key="2">
    <source>
        <dbReference type="ARBA" id="ARBA00022468"/>
    </source>
</evidence>
<keyword evidence="3 9" id="KW-0812">Transmembrane</keyword>
<feature type="region of interest" description="Disordered" evidence="10">
    <location>
        <begin position="724"/>
        <end position="796"/>
    </location>
</feature>
<evidence type="ECO:0000313" key="15">
    <source>
        <dbReference type="Proteomes" id="UP000319801"/>
    </source>
</evidence>
<comment type="subcellular location">
    <subcellularLocation>
        <location evidence="1">Membrane</location>
    </subcellularLocation>
</comment>
<dbReference type="CDD" id="cd04392">
    <property type="entry name" value="RhoGAP_ARHGAP19"/>
    <property type="match status" value="1"/>
</dbReference>
<feature type="transmembrane region" description="Helical" evidence="11">
    <location>
        <begin position="35"/>
        <end position="56"/>
    </location>
</feature>
<dbReference type="SUPFAM" id="SSF48350">
    <property type="entry name" value="GTPase activation domain, GAP"/>
    <property type="match status" value="1"/>
</dbReference>
<organism evidence="14 15">
    <name type="scientific">Bagarius yarrelli</name>
    <name type="common">Goonch</name>
    <name type="synonym">Bagrus yarrelli</name>
    <dbReference type="NCBI Taxonomy" id="175774"/>
    <lineage>
        <taxon>Eukaryota</taxon>
        <taxon>Metazoa</taxon>
        <taxon>Chordata</taxon>
        <taxon>Craniata</taxon>
        <taxon>Vertebrata</taxon>
        <taxon>Euteleostomi</taxon>
        <taxon>Actinopterygii</taxon>
        <taxon>Neopterygii</taxon>
        <taxon>Teleostei</taxon>
        <taxon>Ostariophysi</taxon>
        <taxon>Siluriformes</taxon>
        <taxon>Sisoridae</taxon>
        <taxon>Sisorinae</taxon>
        <taxon>Bagarius</taxon>
    </lineage>
</organism>
<feature type="region of interest" description="Disordered" evidence="10">
    <location>
        <begin position="656"/>
        <end position="697"/>
    </location>
</feature>
<feature type="transmembrane region" description="Helical" evidence="11">
    <location>
        <begin position="109"/>
        <end position="128"/>
    </location>
</feature>
<dbReference type="GO" id="GO:0016020">
    <property type="term" value="C:membrane"/>
    <property type="evidence" value="ECO:0007669"/>
    <property type="project" value="UniProtKB-SubCell"/>
</dbReference>
<feature type="compositionally biased region" description="Polar residues" evidence="10">
    <location>
        <begin position="777"/>
        <end position="796"/>
    </location>
</feature>
<dbReference type="PROSITE" id="PS00237">
    <property type="entry name" value="G_PROTEIN_RECEP_F1_1"/>
    <property type="match status" value="1"/>
</dbReference>
<name>A0A556V802_BAGYA</name>
<keyword evidence="15" id="KW-1185">Reference proteome</keyword>
<feature type="transmembrane region" description="Helical" evidence="11">
    <location>
        <begin position="271"/>
        <end position="291"/>
    </location>
</feature>
<dbReference type="InterPro" id="IPR000276">
    <property type="entry name" value="GPCR_Rhodpsn"/>
</dbReference>
<keyword evidence="4 11" id="KW-1133">Transmembrane helix</keyword>
<dbReference type="InterPro" id="IPR000198">
    <property type="entry name" value="RhoGAP_dom"/>
</dbReference>
<dbReference type="Pfam" id="PF00001">
    <property type="entry name" value="7tm_1"/>
    <property type="match status" value="1"/>
</dbReference>
<comment type="similarity">
    <text evidence="9">Belongs to the G-protein coupled receptor 1 family.</text>
</comment>
<feature type="domain" description="Rho-GAP" evidence="12">
    <location>
        <begin position="432"/>
        <end position="642"/>
    </location>
</feature>
<dbReference type="SMART" id="SM00324">
    <property type="entry name" value="RhoGAP"/>
    <property type="match status" value="1"/>
</dbReference>
<evidence type="ECO:0000256" key="9">
    <source>
        <dbReference type="RuleBase" id="RU000688"/>
    </source>
</evidence>
<sequence length="796" mass="89682">MHFQFSCNTSPNSVPDLYISVTKQEPYHVAIPMTAFYGILFVFGVLANGVSMLTLLRDARMKLSAIQLYLLSLVLSDILQLLTIPITVYRYYWESYPWRLGEPLCKAYFMVRQMYCATTSWVILAFTIERYVAICHTMWSLAGLRKSRLPCLLGWIWLLALGTSVPFALVYRHARACILDYGATSPDTAFVVSTMCEMTEKEPSPLYKGALLLRGILCFLVPLVCIFGLYILIIAHFHYNSRQRMAMGITRAVNEGGNLHNGKLLIQEKRALRLMGAVVVTFFVCNFPDIASSLMQVYVDSWSGTMLAVYTVLKSYLSLPLWYVNSALDPILFCISSKVFRKACWETVDPFRPRCLRRGTVCNIVISQEMPQSQPVIFNPDFFVEKLRHEKPQVFTELLLSNISRLIDLPGAEFAQLQGEADPKLPTSTGFLRLPSFLKRKEKGVVFGAPLTEEGIAQIYQLIEYLGKNLHVEGLFRVPGNSIRQQALREMLNSGADVDLDTGDYHPHDAATLLKAFLGELPEPLLTHRHYQAHLKIAEIALFDDQGNKTSVPNKERQIEALQLLFMLLPPANRSLLRLLLDLLYQTAKQQDKNKMSAFNLALMFAPHIIWPKNVTANDLQDNLNKLNNGIAFLIKHSQKLFRAPAYIKDHARTLFSGTDTPQSKDDLELHTGAGIRGLPSKRSSEEDGSGNQQHTQEALRELFQHVSNMPDSTKKKKLIRQFNKQGTPVRESPRPSSQKHGRSRSFGGLIKRKVMGNQVTGDRAGSGINQTKEENGSSAVKRTPRSPAQHSSLSL</sequence>
<dbReference type="PROSITE" id="PS50238">
    <property type="entry name" value="RHOGAP"/>
    <property type="match status" value="1"/>
</dbReference>
<keyword evidence="9" id="KW-0807">Transducer</keyword>
<evidence type="ECO:0000259" key="12">
    <source>
        <dbReference type="PROSITE" id="PS50238"/>
    </source>
</evidence>
<dbReference type="AlphaFoldDB" id="A0A556V802"/>
<keyword evidence="5 11" id="KW-0472">Membrane</keyword>
<evidence type="ECO:0000256" key="7">
    <source>
        <dbReference type="ARBA" id="ARBA00070235"/>
    </source>
</evidence>
<dbReference type="InterPro" id="IPR017452">
    <property type="entry name" value="GPCR_Rhodpsn_7TM"/>
</dbReference>
<evidence type="ECO:0000256" key="5">
    <source>
        <dbReference type="ARBA" id="ARBA00023136"/>
    </source>
</evidence>
<dbReference type="OrthoDB" id="10061772at2759"/>
<dbReference type="InterPro" id="IPR047941">
    <property type="entry name" value="ARHGAP19_RhoGAP"/>
</dbReference>
<keyword evidence="9" id="KW-0675">Receptor</keyword>
<feature type="domain" description="G-protein coupled receptors family 1 profile" evidence="13">
    <location>
        <begin position="47"/>
        <end position="333"/>
    </location>
</feature>
<evidence type="ECO:0000256" key="10">
    <source>
        <dbReference type="SAM" id="MobiDB-lite"/>
    </source>
</evidence>
<feature type="transmembrane region" description="Helical" evidence="11">
    <location>
        <begin position="149"/>
        <end position="171"/>
    </location>
</feature>
<evidence type="ECO:0000256" key="3">
    <source>
        <dbReference type="ARBA" id="ARBA00022692"/>
    </source>
</evidence>
<dbReference type="PANTHER" id="PTHR14963">
    <property type="entry name" value="RHO GTPASE ACTIVATING PROTEIN 18,19-RELATED"/>
    <property type="match status" value="1"/>
</dbReference>
<dbReference type="EMBL" id="VCAZ01000150">
    <property type="protein sequence ID" value="TSY83972.1"/>
    <property type="molecule type" value="Genomic_DNA"/>
</dbReference>
<dbReference type="Proteomes" id="UP000319801">
    <property type="component" value="Unassembled WGS sequence"/>
</dbReference>
<accession>A0A556V802</accession>
<dbReference type="GO" id="GO:0051056">
    <property type="term" value="P:regulation of small GTPase mediated signal transduction"/>
    <property type="evidence" value="ECO:0007669"/>
    <property type="project" value="TreeGrafter"/>
</dbReference>
<dbReference type="GO" id="GO:0005096">
    <property type="term" value="F:GTPase activator activity"/>
    <property type="evidence" value="ECO:0007669"/>
    <property type="project" value="UniProtKB-KW"/>
</dbReference>